<evidence type="ECO:0000259" key="1">
    <source>
        <dbReference type="Pfam" id="PF18124"/>
    </source>
</evidence>
<sequence length="78" mass="9114">MISNGRIVKENAGLWSIAVYITDMNVTREFRVRGDMHVGGLMLKIADETDVTKDWSDHALWWPERNKWLTHTRSTLDQ</sequence>
<accession>A0A915JK29</accession>
<organism evidence="2 3">
    <name type="scientific">Romanomermis culicivorax</name>
    <name type="common">Nematode worm</name>
    <dbReference type="NCBI Taxonomy" id="13658"/>
    <lineage>
        <taxon>Eukaryota</taxon>
        <taxon>Metazoa</taxon>
        <taxon>Ecdysozoa</taxon>
        <taxon>Nematoda</taxon>
        <taxon>Enoplea</taxon>
        <taxon>Dorylaimia</taxon>
        <taxon>Mermithida</taxon>
        <taxon>Mermithoidea</taxon>
        <taxon>Mermithidae</taxon>
        <taxon>Romanomermis</taxon>
    </lineage>
</organism>
<dbReference type="GO" id="GO:0030055">
    <property type="term" value="C:cell-substrate junction"/>
    <property type="evidence" value="ECO:0007669"/>
    <property type="project" value="TreeGrafter"/>
</dbReference>
<reference evidence="3" key="1">
    <citation type="submission" date="2022-11" db="UniProtKB">
        <authorList>
            <consortium name="WormBaseParasite"/>
        </authorList>
    </citation>
    <scope>IDENTIFICATION</scope>
</reference>
<dbReference type="InterPro" id="IPR040790">
    <property type="entry name" value="Kindlin_2_N"/>
</dbReference>
<dbReference type="PANTHER" id="PTHR16160:SF13">
    <property type="entry name" value="FERMITIN 2-RELATED"/>
    <property type="match status" value="1"/>
</dbReference>
<dbReference type="InterPro" id="IPR037843">
    <property type="entry name" value="Kindlin/fermitin"/>
</dbReference>
<dbReference type="Proteomes" id="UP000887565">
    <property type="component" value="Unplaced"/>
</dbReference>
<dbReference type="Gene3D" id="3.10.20.90">
    <property type="entry name" value="Phosphatidylinositol 3-kinase Catalytic Subunit, Chain A, domain 1"/>
    <property type="match status" value="1"/>
</dbReference>
<dbReference type="PANTHER" id="PTHR16160">
    <property type="entry name" value="FERMITIN 2-RELATED"/>
    <property type="match status" value="1"/>
</dbReference>
<keyword evidence="2" id="KW-1185">Reference proteome</keyword>
<dbReference type="GO" id="GO:0007160">
    <property type="term" value="P:cell-matrix adhesion"/>
    <property type="evidence" value="ECO:0007669"/>
    <property type="project" value="TreeGrafter"/>
</dbReference>
<dbReference type="Pfam" id="PF18124">
    <property type="entry name" value="Kindlin_2_N"/>
    <property type="match status" value="1"/>
</dbReference>
<dbReference type="GO" id="GO:0007229">
    <property type="term" value="P:integrin-mediated signaling pathway"/>
    <property type="evidence" value="ECO:0007669"/>
    <property type="project" value="InterPro"/>
</dbReference>
<protein>
    <submittedName>
        <fullName evidence="3">Kindlin-2 N-terminal domain-containing protein</fullName>
    </submittedName>
</protein>
<dbReference type="AlphaFoldDB" id="A0A915JK29"/>
<name>A0A915JK29_ROMCU</name>
<dbReference type="OMA" id="WPERNKW"/>
<dbReference type="WBParaSite" id="nRc.2.0.1.t26406-RA">
    <property type="protein sequence ID" value="nRc.2.0.1.t26406-RA"/>
    <property type="gene ID" value="nRc.2.0.1.g26406"/>
</dbReference>
<evidence type="ECO:0000313" key="3">
    <source>
        <dbReference type="WBParaSite" id="nRc.2.0.1.t26406-RA"/>
    </source>
</evidence>
<feature type="domain" description="Kindlin-2 N-terminal" evidence="1">
    <location>
        <begin position="13"/>
        <end position="78"/>
    </location>
</feature>
<dbReference type="GO" id="GO:0005178">
    <property type="term" value="F:integrin binding"/>
    <property type="evidence" value="ECO:0007669"/>
    <property type="project" value="TreeGrafter"/>
</dbReference>
<proteinExistence type="predicted"/>
<evidence type="ECO:0000313" key="2">
    <source>
        <dbReference type="Proteomes" id="UP000887565"/>
    </source>
</evidence>